<dbReference type="Pfam" id="PF01266">
    <property type="entry name" value="DAO"/>
    <property type="match status" value="2"/>
</dbReference>
<feature type="non-terminal residue" evidence="6">
    <location>
        <position position="1045"/>
    </location>
</feature>
<evidence type="ECO:0000313" key="6">
    <source>
        <dbReference type="EMBL" id="KAJ6635437.1"/>
    </source>
</evidence>
<reference evidence="6" key="1">
    <citation type="submission" date="2022-07" db="EMBL/GenBank/DDBJ databases">
        <authorList>
            <person name="Trinca V."/>
            <person name="Uliana J.V.C."/>
            <person name="Torres T.T."/>
            <person name="Ward R.J."/>
            <person name="Monesi N."/>
        </authorList>
    </citation>
    <scope>NUCLEOTIDE SEQUENCE</scope>
    <source>
        <strain evidence="6">HSMRA1968</strain>
        <tissue evidence="6">Whole embryos</tissue>
    </source>
</reference>
<dbReference type="SUPFAM" id="SSF54373">
    <property type="entry name" value="FAD-linked reductases, C-terminal domain"/>
    <property type="match status" value="1"/>
</dbReference>
<dbReference type="EMBL" id="WJQU01000004">
    <property type="protein sequence ID" value="KAJ6635437.1"/>
    <property type="molecule type" value="Genomic_DNA"/>
</dbReference>
<dbReference type="InterPro" id="IPR027266">
    <property type="entry name" value="TrmE/GcvT-like"/>
</dbReference>
<dbReference type="GO" id="GO:0005759">
    <property type="term" value="C:mitochondrial matrix"/>
    <property type="evidence" value="ECO:0007669"/>
    <property type="project" value="TreeGrafter"/>
</dbReference>
<dbReference type="Gene3D" id="3.50.50.60">
    <property type="entry name" value="FAD/NAD(P)-binding domain"/>
    <property type="match status" value="2"/>
</dbReference>
<organism evidence="6 7">
    <name type="scientific">Pseudolycoriella hygida</name>
    <dbReference type="NCBI Taxonomy" id="35572"/>
    <lineage>
        <taxon>Eukaryota</taxon>
        <taxon>Metazoa</taxon>
        <taxon>Ecdysozoa</taxon>
        <taxon>Arthropoda</taxon>
        <taxon>Hexapoda</taxon>
        <taxon>Insecta</taxon>
        <taxon>Pterygota</taxon>
        <taxon>Neoptera</taxon>
        <taxon>Endopterygota</taxon>
        <taxon>Diptera</taxon>
        <taxon>Nematocera</taxon>
        <taxon>Sciaroidea</taxon>
        <taxon>Sciaridae</taxon>
        <taxon>Pseudolycoriella</taxon>
    </lineage>
</organism>
<dbReference type="AlphaFoldDB" id="A0A9Q0MSD7"/>
<comment type="caution">
    <text evidence="6">The sequence shown here is derived from an EMBL/GenBank/DDBJ whole genome shotgun (WGS) entry which is preliminary data.</text>
</comment>
<dbReference type="InterPro" id="IPR006076">
    <property type="entry name" value="FAD-dep_OxRdtase"/>
</dbReference>
<dbReference type="SUPFAM" id="SSF103025">
    <property type="entry name" value="Folate-binding domain"/>
    <property type="match status" value="1"/>
</dbReference>
<feature type="domain" description="FAD dependent oxidoreductase" evidence="2">
    <location>
        <begin position="47"/>
        <end position="405"/>
    </location>
</feature>
<accession>A0A9Q0MSD7</accession>
<dbReference type="InterPro" id="IPR036188">
    <property type="entry name" value="FAD/NAD-bd_sf"/>
</dbReference>
<dbReference type="Gene3D" id="2.40.30.110">
    <property type="entry name" value="Aminomethyltransferase beta-barrel domains"/>
    <property type="match status" value="1"/>
</dbReference>
<dbReference type="Gene3D" id="3.30.70.1400">
    <property type="entry name" value="Aminomethyltransferase beta-barrel domains"/>
    <property type="match status" value="1"/>
</dbReference>
<feature type="domain" description="FAD dependent oxidoreductase central" evidence="5">
    <location>
        <begin position="409"/>
        <end position="464"/>
    </location>
</feature>
<dbReference type="SUPFAM" id="SSF51905">
    <property type="entry name" value="FAD/NAD(P)-binding domain"/>
    <property type="match status" value="2"/>
</dbReference>
<dbReference type="InterPro" id="IPR029043">
    <property type="entry name" value="GcvT/YgfZ_C"/>
</dbReference>
<feature type="domain" description="FAD dependent oxidoreductase" evidence="2">
    <location>
        <begin position="889"/>
        <end position="980"/>
    </location>
</feature>
<dbReference type="Pfam" id="PF16350">
    <property type="entry name" value="FAO_M"/>
    <property type="match status" value="1"/>
</dbReference>
<evidence type="ECO:0000259" key="5">
    <source>
        <dbReference type="Pfam" id="PF16350"/>
    </source>
</evidence>
<dbReference type="SUPFAM" id="SSF101790">
    <property type="entry name" value="Aminomethyltransferase beta-barrel domain"/>
    <property type="match status" value="1"/>
</dbReference>
<keyword evidence="7" id="KW-1185">Reference proteome</keyword>
<name>A0A9Q0MSD7_9DIPT</name>
<dbReference type="PANTHER" id="PTHR13847:SF257">
    <property type="entry name" value="FI22513P1"/>
    <property type="match status" value="1"/>
</dbReference>
<feature type="domain" description="GCVT N-terminal" evidence="3">
    <location>
        <begin position="469"/>
        <end position="754"/>
    </location>
</feature>
<dbReference type="Gene3D" id="3.30.1360.120">
    <property type="entry name" value="Probable tRNA modification gtpase trme, domain 1"/>
    <property type="match status" value="1"/>
</dbReference>
<gene>
    <name evidence="6" type="primary">PDPR</name>
    <name evidence="6" type="ORF">Bhyg_14023</name>
</gene>
<dbReference type="PANTHER" id="PTHR13847">
    <property type="entry name" value="SARCOSINE DEHYDROGENASE-RELATED"/>
    <property type="match status" value="1"/>
</dbReference>
<evidence type="ECO:0000259" key="3">
    <source>
        <dbReference type="Pfam" id="PF01571"/>
    </source>
</evidence>
<dbReference type="Gene3D" id="3.30.9.10">
    <property type="entry name" value="D-Amino Acid Oxidase, subunit A, domain 2"/>
    <property type="match status" value="2"/>
</dbReference>
<sequence>MLNTTKYLKLPCRWILMPCHCRHINIAASDVENLNQNLTVIPPKKAKVVICGAGVMGAAVAYQLAQSGLGPDTVIVEQATVGGGTTWHSSGLVATFKHTYSQVKLAQQSIQLLQTLTDKGLPTGWKQCGSLHLARQRDRMTHFRRMKSQSACWGIECELLTASQCKEKCPMLEVKDVLGGFWIPKDGVSDPHLVCKSLIQESQRMGVKVVEHNPVTKIVQENSKVKAVETKNGTINCEYFVNCGGFWARGIGQLSDPIVKVPLHAAEHYYLHTKPIEGLDPMTPVVRDLDGQIYFRENEGRILCGGFELEAKPAFINGIIPESMTEREQPADWDHFHVLLEQVLKRVPSLRDAYLERLCNGPEAFSPDCKWILGESPEIQNYLIAVGMKTVGISAAGGVGRAIADIIIDGYSSVDLYDLDVSRFLGLHNNRRYLMDRVREVPGMNYGLPYPFHEFSTGRSLRMSPIFPALQSQGAVFGQTMGYERPNYFDKQALNDPEAFSFRISETKTFGKPQWFDFVSVEYDACREKVGLADYSSFTKMDLWSKGNEVVDCLQYLCSNDVDVPVGSIIHTGMQNHHGGYENDCSLARLASNHYMMIAPTIQQTRCKSWILRHLPPGGRVNLSDVTSMYTAICVLGPFSRSLLAELTDTDLSPKNFPFFTFKELDVGLANGIRAMNLTHTGELGYVLYIPNEFALHVYGKLWEAGQKYGIQHAGHYATRTLRIEKFYAYWGQDLDTFTTPLECGRSWRVKFNKNIDFIGRDALLKQRENGVRRMYVQLLLNDHDPDIDLWSWGDEPIFRNGHYCGQTTTTGYGYTFKKQVCLGFVKNIDKNGVSQKVTNEYVLSGDYEVEIAGIKYPAKVNLHSPNLPTKYPDKERESYKATRHKQDENSLLSYRCWGIECELLTASQCKEKCPMLEVKDVLGGFWIPKDGVSDPHLVCKSLIQESQRMGVKVVEHNPVTKIVQENSKVKAVETKNGTINCKYFVRDDSGTMKKLEMKRKYSVNGRQRNASVLQNQPVVCSIVKHPIGAQLLRVEANKKIVPAA</sequence>
<evidence type="ECO:0000259" key="2">
    <source>
        <dbReference type="Pfam" id="PF01266"/>
    </source>
</evidence>
<evidence type="ECO:0000313" key="7">
    <source>
        <dbReference type="Proteomes" id="UP001151699"/>
    </source>
</evidence>
<protein>
    <submittedName>
        <fullName evidence="6">Pyruvate dehydrogenase phosphatase regulatory subunit, mitochondrial</fullName>
    </submittedName>
</protein>
<dbReference type="FunFam" id="2.40.30.110:FF:000004">
    <property type="entry name" value="Pyruvate dehydrogenase phosphatase regulatory subunit, mitochondrial"/>
    <property type="match status" value="1"/>
</dbReference>
<dbReference type="OrthoDB" id="429143at2759"/>
<evidence type="ECO:0000256" key="1">
    <source>
        <dbReference type="ARBA" id="ARBA00008609"/>
    </source>
</evidence>
<proteinExistence type="inferred from homology"/>
<dbReference type="Pfam" id="PF08669">
    <property type="entry name" value="GCV_T_C"/>
    <property type="match status" value="1"/>
</dbReference>
<dbReference type="Proteomes" id="UP001151699">
    <property type="component" value="Chromosome C"/>
</dbReference>
<dbReference type="InterPro" id="IPR006222">
    <property type="entry name" value="GCVT_N"/>
</dbReference>
<dbReference type="InterPro" id="IPR032503">
    <property type="entry name" value="FAO_M"/>
</dbReference>
<comment type="similarity">
    <text evidence="1">Belongs to the GcvT family.</text>
</comment>
<feature type="domain" description="Aminomethyltransferase C-terminal" evidence="4">
    <location>
        <begin position="775"/>
        <end position="861"/>
    </location>
</feature>
<keyword evidence="6" id="KW-0670">Pyruvate</keyword>
<dbReference type="InterPro" id="IPR013977">
    <property type="entry name" value="GcvT_C"/>
</dbReference>
<evidence type="ECO:0000259" key="4">
    <source>
        <dbReference type="Pfam" id="PF08669"/>
    </source>
</evidence>
<dbReference type="FunFam" id="3.30.70.1400:FF:000003">
    <property type="entry name" value="Pyruvate dehydrogenase phosphatase regulatory subunit"/>
    <property type="match status" value="1"/>
</dbReference>
<dbReference type="Pfam" id="PF01571">
    <property type="entry name" value="GCV_T"/>
    <property type="match status" value="1"/>
</dbReference>